<organism evidence="17 18">
    <name type="scientific">Penicillium camemberti (strain FM 013)</name>
    <dbReference type="NCBI Taxonomy" id="1429867"/>
    <lineage>
        <taxon>Eukaryota</taxon>
        <taxon>Fungi</taxon>
        <taxon>Dikarya</taxon>
        <taxon>Ascomycota</taxon>
        <taxon>Pezizomycotina</taxon>
        <taxon>Eurotiomycetes</taxon>
        <taxon>Eurotiomycetidae</taxon>
        <taxon>Eurotiales</taxon>
        <taxon>Aspergillaceae</taxon>
        <taxon>Penicillium</taxon>
    </lineage>
</organism>
<dbReference type="Gene3D" id="3.60.130.10">
    <property type="entry name" value="Clavaminate synthase-like"/>
    <property type="match status" value="1"/>
</dbReference>
<evidence type="ECO:0000256" key="7">
    <source>
        <dbReference type="ARBA" id="ARBA00023004"/>
    </source>
</evidence>
<dbReference type="InterPro" id="IPR042098">
    <property type="entry name" value="TauD-like_sf"/>
</dbReference>
<dbReference type="InterPro" id="IPR010376">
    <property type="entry name" value="GBBH-like_N"/>
</dbReference>
<evidence type="ECO:0000256" key="3">
    <source>
        <dbReference type="ARBA" id="ARBA00012267"/>
    </source>
</evidence>
<keyword evidence="5 17" id="KW-0223">Dioxygenase</keyword>
<keyword evidence="4" id="KW-0479">Metal-binding</keyword>
<dbReference type="CDD" id="cd00250">
    <property type="entry name" value="CAS_like"/>
    <property type="match status" value="1"/>
</dbReference>
<dbReference type="GO" id="GO:0045329">
    <property type="term" value="P:carnitine biosynthetic process"/>
    <property type="evidence" value="ECO:0007669"/>
    <property type="project" value="TreeGrafter"/>
</dbReference>
<evidence type="ECO:0000256" key="9">
    <source>
        <dbReference type="ARBA" id="ARBA00031778"/>
    </source>
</evidence>
<evidence type="ECO:0000256" key="5">
    <source>
        <dbReference type="ARBA" id="ARBA00022964"/>
    </source>
</evidence>
<dbReference type="PANTHER" id="PTHR10696">
    <property type="entry name" value="GAMMA-BUTYROBETAINE HYDROXYLASE-RELATED"/>
    <property type="match status" value="1"/>
</dbReference>
<dbReference type="InterPro" id="IPR050411">
    <property type="entry name" value="AlphaKG_dependent_hydroxylases"/>
</dbReference>
<comment type="similarity">
    <text evidence="2">Belongs to the gamma-BBH/TMLD family.</text>
</comment>
<dbReference type="Gene3D" id="3.30.2020.30">
    <property type="match status" value="1"/>
</dbReference>
<evidence type="ECO:0000313" key="17">
    <source>
        <dbReference type="EMBL" id="CRL24400.1"/>
    </source>
</evidence>
<dbReference type="GO" id="GO:0046872">
    <property type="term" value="F:metal ion binding"/>
    <property type="evidence" value="ECO:0007669"/>
    <property type="project" value="UniProtKB-KW"/>
</dbReference>
<evidence type="ECO:0000259" key="16">
    <source>
        <dbReference type="Pfam" id="PF06155"/>
    </source>
</evidence>
<feature type="domain" description="TauD/TfdA-like" evidence="15">
    <location>
        <begin position="244"/>
        <end position="487"/>
    </location>
</feature>
<dbReference type="GO" id="GO:0050353">
    <property type="term" value="F:trimethyllysine dioxygenase activity"/>
    <property type="evidence" value="ECO:0007669"/>
    <property type="project" value="UniProtKB-EC"/>
</dbReference>
<proteinExistence type="inferred from homology"/>
<evidence type="ECO:0000256" key="4">
    <source>
        <dbReference type="ARBA" id="ARBA00022723"/>
    </source>
</evidence>
<sequence length="524" mass="60336">MPEALGQNHIEAEVTYSSPPFVPCVPPSMHRLRTSATLWQLPRALSYSTPRRNLIAPSSRFNGPVESDSHDILETVTPTIDHPLPISQESSNSTGDVRNSTTDEVRRKPRVDGILKVGKKESIWAGKEELYLHLDKNTTIKLPYTYLRDSCQCGVCKDQHSKQRSFRTSDIPKDIAPRWVNWDGTKLSIRWANDIGGYTTEHESTWDRDFLKKPIFNTHRQHRSANCNPIVWGRAQMDKSQHWVSYPDYIADDSKFASAMQQLQRLGLIFVKDVPDSRSMVEAIATRMGPLRNTFYGSTFDVRTVPQATNVAYTNQFLGFHMDLMYMNEPPGYQLLHCLENSCSGGESLFADTFSAAKLMKERHPEEYKVLREQRLGYEYRHKDHIYYNERPIFEHDSYTDELRHVNYSPPFQSPLPPRDGKDHDAEPVNKLRDALARFTSIIDNQKRIFELKLNPGDCVIFDNRRIVHARRQFNASVGSRWLAGAYVDTDALLSRFAVCKNQHPYVWTKKAKKDLAANNRDNN</sequence>
<evidence type="ECO:0000256" key="8">
    <source>
        <dbReference type="ARBA" id="ARBA00030363"/>
    </source>
</evidence>
<keyword evidence="18" id="KW-1185">Reference proteome</keyword>
<dbReference type="EMBL" id="HG793145">
    <property type="protein sequence ID" value="CRL24400.1"/>
    <property type="molecule type" value="Genomic_DNA"/>
</dbReference>
<dbReference type="SUPFAM" id="SSF51197">
    <property type="entry name" value="Clavaminate synthase-like"/>
    <property type="match status" value="1"/>
</dbReference>
<accession>A0A0G4PDH9</accession>
<comment type="cofactor">
    <cofactor evidence="1">
        <name>Fe(2+)</name>
        <dbReference type="ChEBI" id="CHEBI:29033"/>
    </cofactor>
</comment>
<evidence type="ECO:0000256" key="1">
    <source>
        <dbReference type="ARBA" id="ARBA00001954"/>
    </source>
</evidence>
<dbReference type="Pfam" id="PF06155">
    <property type="entry name" value="GBBH-like_N"/>
    <property type="match status" value="1"/>
</dbReference>
<dbReference type="InterPro" id="IPR038492">
    <property type="entry name" value="GBBH-like_N_sf"/>
</dbReference>
<dbReference type="InterPro" id="IPR003819">
    <property type="entry name" value="TauD/TfdA-like"/>
</dbReference>
<name>A0A0G4PDH9_PENC3</name>
<evidence type="ECO:0000256" key="2">
    <source>
        <dbReference type="ARBA" id="ARBA00008654"/>
    </source>
</evidence>
<gene>
    <name evidence="17" type="ORF">PCAMFM013_S012g000009</name>
</gene>
<reference evidence="17 18" key="1">
    <citation type="journal article" date="2014" name="Nat. Commun.">
        <title>Multiple recent horizontal transfers of a large genomic region in cheese making fungi.</title>
        <authorList>
            <person name="Cheeseman K."/>
            <person name="Ropars J."/>
            <person name="Renault P."/>
            <person name="Dupont J."/>
            <person name="Gouzy J."/>
            <person name="Branca A."/>
            <person name="Abraham A.L."/>
            <person name="Ceppi M."/>
            <person name="Conseiller E."/>
            <person name="Debuchy R."/>
            <person name="Malagnac F."/>
            <person name="Goarin A."/>
            <person name="Silar P."/>
            <person name="Lacoste S."/>
            <person name="Sallet E."/>
            <person name="Bensimon A."/>
            <person name="Giraud T."/>
            <person name="Brygoo Y."/>
        </authorList>
    </citation>
    <scope>NUCLEOTIDE SEQUENCE [LARGE SCALE GENOMIC DNA]</scope>
    <source>
        <strain evidence="18">FM 013</strain>
    </source>
</reference>
<comment type="catalytic activity">
    <reaction evidence="12">
        <text>N(6),N(6),N(6)-trimethyl-L-lysine + 2-oxoglutarate + O2 = (3S)-3-hydroxy-N(6),N(6),N(6)-trimethyl-L-lysine + succinate + CO2</text>
        <dbReference type="Rhea" id="RHEA:14181"/>
        <dbReference type="ChEBI" id="CHEBI:15379"/>
        <dbReference type="ChEBI" id="CHEBI:16526"/>
        <dbReference type="ChEBI" id="CHEBI:16810"/>
        <dbReference type="ChEBI" id="CHEBI:30031"/>
        <dbReference type="ChEBI" id="CHEBI:58100"/>
        <dbReference type="ChEBI" id="CHEBI:141499"/>
        <dbReference type="EC" id="1.14.11.8"/>
    </reaction>
</comment>
<evidence type="ECO:0000256" key="13">
    <source>
        <dbReference type="ARBA" id="ARBA00071191"/>
    </source>
</evidence>
<feature type="domain" description="Gamma-butyrobetaine hydroxylase-like N-terminal" evidence="16">
    <location>
        <begin position="127"/>
        <end position="193"/>
    </location>
</feature>
<evidence type="ECO:0000256" key="11">
    <source>
        <dbReference type="ARBA" id="ARBA00046008"/>
    </source>
</evidence>
<evidence type="ECO:0000256" key="14">
    <source>
        <dbReference type="SAM" id="MobiDB-lite"/>
    </source>
</evidence>
<keyword evidence="7" id="KW-0408">Iron</keyword>
<feature type="compositionally biased region" description="Polar residues" evidence="14">
    <location>
        <begin position="87"/>
        <end position="100"/>
    </location>
</feature>
<dbReference type="EC" id="1.14.11.8" evidence="3"/>
<dbReference type="Pfam" id="PF02668">
    <property type="entry name" value="TauD"/>
    <property type="match status" value="1"/>
</dbReference>
<evidence type="ECO:0000259" key="15">
    <source>
        <dbReference type="Pfam" id="PF02668"/>
    </source>
</evidence>
<protein>
    <recommendedName>
        <fullName evidence="13">Trimethyllysine dioxygenase</fullName>
        <ecNumber evidence="3">1.14.11.8</ecNumber>
    </recommendedName>
    <alternativeName>
        <fullName evidence="9">Epsilon-trimethyllysine 2-oxoglutarate dioxygenase</fullName>
    </alternativeName>
    <alternativeName>
        <fullName evidence="8">TML hydroxylase</fullName>
    </alternativeName>
    <alternativeName>
        <fullName evidence="10">TML-alpha-ketoglutarate dioxygenase</fullName>
    </alternativeName>
</protein>
<evidence type="ECO:0000313" key="18">
    <source>
        <dbReference type="Proteomes" id="UP000053732"/>
    </source>
</evidence>
<dbReference type="AlphaFoldDB" id="A0A0G4PDH9"/>
<evidence type="ECO:0000256" key="6">
    <source>
        <dbReference type="ARBA" id="ARBA00023002"/>
    </source>
</evidence>
<dbReference type="FunFam" id="3.30.2020.30:FF:000002">
    <property type="entry name" value="Putative gamma-butyrobetaine dioxygenase"/>
    <property type="match status" value="1"/>
</dbReference>
<evidence type="ECO:0000256" key="10">
    <source>
        <dbReference type="ARBA" id="ARBA00032283"/>
    </source>
</evidence>
<dbReference type="PANTHER" id="PTHR10696:SF25">
    <property type="entry name" value="OXIDOREDUCTASE AIM17-RELATED"/>
    <property type="match status" value="1"/>
</dbReference>
<dbReference type="GO" id="GO:0005739">
    <property type="term" value="C:mitochondrion"/>
    <property type="evidence" value="ECO:0007669"/>
    <property type="project" value="TreeGrafter"/>
</dbReference>
<comment type="function">
    <text evidence="11">Converts trimethyllysine (TML) into hydroxytrimethyllysine (HTML).</text>
</comment>
<dbReference type="STRING" id="1429867.A0A0G4PDH9"/>
<feature type="region of interest" description="Disordered" evidence="14">
    <location>
        <begin position="77"/>
        <end position="105"/>
    </location>
</feature>
<keyword evidence="6" id="KW-0560">Oxidoreductase</keyword>
<evidence type="ECO:0000256" key="12">
    <source>
        <dbReference type="ARBA" id="ARBA00049334"/>
    </source>
</evidence>
<dbReference type="Proteomes" id="UP000053732">
    <property type="component" value="Unassembled WGS sequence"/>
</dbReference>